<proteinExistence type="predicted"/>
<sequence length="124" mass="15284">MMPDEISRYIQDFARPCTSPQWRMGSYYHQQATFGELYWELFEGPWYDFINTDEIMIAYFMHGMRNMSIAYMLRTLFYHKGKDFTLLLLDRVKRHPYLCRDLRDELEVYDIDAYFVFHLERMCL</sequence>
<name>A0A6C0HYE2_9ZZZZ</name>
<protein>
    <submittedName>
        <fullName evidence="1">Uncharacterized protein</fullName>
    </submittedName>
</protein>
<dbReference type="AlphaFoldDB" id="A0A6C0HYE2"/>
<organism evidence="1">
    <name type="scientific">viral metagenome</name>
    <dbReference type="NCBI Taxonomy" id="1070528"/>
    <lineage>
        <taxon>unclassified sequences</taxon>
        <taxon>metagenomes</taxon>
        <taxon>organismal metagenomes</taxon>
    </lineage>
</organism>
<evidence type="ECO:0000313" key="1">
    <source>
        <dbReference type="EMBL" id="QHT85522.1"/>
    </source>
</evidence>
<accession>A0A6C0HYE2</accession>
<reference evidence="1" key="1">
    <citation type="journal article" date="2020" name="Nature">
        <title>Giant virus diversity and host interactions through global metagenomics.</title>
        <authorList>
            <person name="Schulz F."/>
            <person name="Roux S."/>
            <person name="Paez-Espino D."/>
            <person name="Jungbluth S."/>
            <person name="Walsh D.A."/>
            <person name="Denef V.J."/>
            <person name="McMahon K.D."/>
            <person name="Konstantinidis K.T."/>
            <person name="Eloe-Fadrosh E.A."/>
            <person name="Kyrpides N.C."/>
            <person name="Woyke T."/>
        </authorList>
    </citation>
    <scope>NUCLEOTIDE SEQUENCE</scope>
    <source>
        <strain evidence="1">GVMAG-M-3300023184-17</strain>
    </source>
</reference>
<dbReference type="EMBL" id="MN740042">
    <property type="protein sequence ID" value="QHT85522.1"/>
    <property type="molecule type" value="Genomic_DNA"/>
</dbReference>